<sequence>MNKRGFTLLELLISITMLALIAGIMGWTLKAAHRTLDKGERKISYLEREKISFSLIESQILSLFRYQYDDDGQKKLFFSGSKDKLMFTSNFSLWRGARGNTFVTYEIQSNEGDKSFLKITEQTIGLQEKNETILLNECNNISFEYFLKNAVEEGKWVTSWPEDEKGLPDKIKISIACGVKKIALTLRPPVGEKKI</sequence>
<keyword evidence="1" id="KW-1133">Transmembrane helix</keyword>
<evidence type="ECO:0000256" key="1">
    <source>
        <dbReference type="SAM" id="Phobius"/>
    </source>
</evidence>
<evidence type="ECO:0000313" key="2">
    <source>
        <dbReference type="EMBL" id="KUG23339.1"/>
    </source>
</evidence>
<keyword evidence="1" id="KW-0472">Membrane</keyword>
<dbReference type="AlphaFoldDB" id="A0A0W8FR71"/>
<protein>
    <submittedName>
        <fullName evidence="2">Uncharacterized protein</fullName>
    </submittedName>
</protein>
<proteinExistence type="predicted"/>
<dbReference type="SUPFAM" id="SSF54523">
    <property type="entry name" value="Pili subunits"/>
    <property type="match status" value="1"/>
</dbReference>
<dbReference type="Pfam" id="PF07963">
    <property type="entry name" value="N_methyl"/>
    <property type="match status" value="1"/>
</dbReference>
<dbReference type="EMBL" id="LNQE01000912">
    <property type="protein sequence ID" value="KUG23339.1"/>
    <property type="molecule type" value="Genomic_DNA"/>
</dbReference>
<dbReference type="InterPro" id="IPR045584">
    <property type="entry name" value="Pilin-like"/>
</dbReference>
<keyword evidence="1" id="KW-0812">Transmembrane</keyword>
<feature type="transmembrane region" description="Helical" evidence="1">
    <location>
        <begin position="6"/>
        <end position="29"/>
    </location>
</feature>
<name>A0A0W8FR71_9ZZZZ</name>
<gene>
    <name evidence="2" type="ORF">ASZ90_006867</name>
</gene>
<dbReference type="InterPro" id="IPR012902">
    <property type="entry name" value="N_methyl_site"/>
</dbReference>
<organism evidence="2">
    <name type="scientific">hydrocarbon metagenome</name>
    <dbReference type="NCBI Taxonomy" id="938273"/>
    <lineage>
        <taxon>unclassified sequences</taxon>
        <taxon>metagenomes</taxon>
        <taxon>ecological metagenomes</taxon>
    </lineage>
</organism>
<accession>A0A0W8FR71</accession>
<dbReference type="NCBIfam" id="TIGR02532">
    <property type="entry name" value="IV_pilin_GFxxxE"/>
    <property type="match status" value="1"/>
</dbReference>
<reference evidence="2" key="1">
    <citation type="journal article" date="2015" name="Proc. Natl. Acad. Sci. U.S.A.">
        <title>Networks of energetic and metabolic interactions define dynamics in microbial communities.</title>
        <authorList>
            <person name="Embree M."/>
            <person name="Liu J.K."/>
            <person name="Al-Bassam M.M."/>
            <person name="Zengler K."/>
        </authorList>
    </citation>
    <scope>NUCLEOTIDE SEQUENCE</scope>
</reference>
<comment type="caution">
    <text evidence="2">The sequence shown here is derived from an EMBL/GenBank/DDBJ whole genome shotgun (WGS) entry which is preliminary data.</text>
</comment>